<evidence type="ECO:0000256" key="1">
    <source>
        <dbReference type="ARBA" id="ARBA00003001"/>
    </source>
</evidence>
<evidence type="ECO:0000313" key="17">
    <source>
        <dbReference type="Proteomes" id="UP001199469"/>
    </source>
</evidence>
<feature type="transmembrane region" description="Helical" evidence="12">
    <location>
        <begin position="419"/>
        <end position="436"/>
    </location>
</feature>
<dbReference type="RefSeq" id="WP_230731374.1">
    <property type="nucleotide sequence ID" value="NZ_JAJNDB010000001.1"/>
</dbReference>
<feature type="domain" description="Arabinosyltransferas concanavalin like" evidence="15">
    <location>
        <begin position="61"/>
        <end position="195"/>
    </location>
</feature>
<feature type="domain" description="Arabinosyltransferase C-terminal" evidence="14">
    <location>
        <begin position="805"/>
        <end position="1000"/>
    </location>
</feature>
<comment type="similarity">
    <text evidence="3">Belongs to the emb family.</text>
</comment>
<organism evidence="16 17">
    <name type="scientific">Actinomycetospora endophytica</name>
    <dbReference type="NCBI Taxonomy" id="2291215"/>
    <lineage>
        <taxon>Bacteria</taxon>
        <taxon>Bacillati</taxon>
        <taxon>Actinomycetota</taxon>
        <taxon>Actinomycetes</taxon>
        <taxon>Pseudonocardiales</taxon>
        <taxon>Pseudonocardiaceae</taxon>
        <taxon>Actinomycetospora</taxon>
    </lineage>
</organism>
<comment type="function">
    <text evidence="1">Arabinosyl transferase responsible for the polymerization of arabinose into the arabinan of arabinogalactan.</text>
</comment>
<comment type="caution">
    <text evidence="16">The sequence shown here is derived from an EMBL/GenBank/DDBJ whole genome shotgun (WGS) entry which is preliminary data.</text>
</comment>
<reference evidence="16 17" key="1">
    <citation type="submission" date="2021-11" db="EMBL/GenBank/DDBJ databases">
        <title>Draft genome sequence of Actinomycetospora sp. SF1 isolated from the rhizosphere soil.</title>
        <authorList>
            <person name="Duangmal K."/>
            <person name="Chantavorakit T."/>
        </authorList>
    </citation>
    <scope>NUCLEOTIDE SEQUENCE [LARGE SCALE GENOMIC DNA]</scope>
    <source>
        <strain evidence="16 17">TBRC 5722</strain>
    </source>
</reference>
<feature type="transmembrane region" description="Helical" evidence="12">
    <location>
        <begin position="588"/>
        <end position="608"/>
    </location>
</feature>
<feature type="transmembrane region" description="Helical" evidence="12">
    <location>
        <begin position="533"/>
        <end position="552"/>
    </location>
</feature>
<evidence type="ECO:0000256" key="9">
    <source>
        <dbReference type="ARBA" id="ARBA00023136"/>
    </source>
</evidence>
<feature type="transmembrane region" description="Helical" evidence="12">
    <location>
        <begin position="32"/>
        <end position="52"/>
    </location>
</feature>
<dbReference type="InterPro" id="IPR027451">
    <property type="entry name" value="EmbABC_dom1"/>
</dbReference>
<keyword evidence="4" id="KW-1003">Cell membrane</keyword>
<evidence type="ECO:0000256" key="8">
    <source>
        <dbReference type="ARBA" id="ARBA00022989"/>
    </source>
</evidence>
<evidence type="ECO:0000256" key="11">
    <source>
        <dbReference type="SAM" id="MobiDB-lite"/>
    </source>
</evidence>
<dbReference type="EMBL" id="JAJNDB010000001">
    <property type="protein sequence ID" value="MCD2193348.1"/>
    <property type="molecule type" value="Genomic_DNA"/>
</dbReference>
<feature type="transmembrane region" description="Helical" evidence="12">
    <location>
        <begin position="503"/>
        <end position="521"/>
    </location>
</feature>
<dbReference type="Gene3D" id="2.60.120.940">
    <property type="entry name" value="EmbC, C-terminal domain, subdomain 2"/>
    <property type="match status" value="1"/>
</dbReference>
<feature type="transmembrane region" description="Helical" evidence="12">
    <location>
        <begin position="558"/>
        <end position="576"/>
    </location>
</feature>
<dbReference type="Pfam" id="PF17689">
    <property type="entry name" value="Arabino_trans_N"/>
    <property type="match status" value="1"/>
</dbReference>
<dbReference type="Gene3D" id="2.60.120.610">
    <property type="entry name" value="arabinofuranosyltransferase like domain"/>
    <property type="match status" value="1"/>
</dbReference>
<dbReference type="Proteomes" id="UP001199469">
    <property type="component" value="Unassembled WGS sequence"/>
</dbReference>
<dbReference type="InterPro" id="IPR040920">
    <property type="entry name" value="Arabino_trans_N"/>
</dbReference>
<protein>
    <submittedName>
        <fullName evidence="16">Arabinosyltransferase domain-containing protein</fullName>
    </submittedName>
</protein>
<evidence type="ECO:0000259" key="14">
    <source>
        <dbReference type="Pfam" id="PF14896"/>
    </source>
</evidence>
<dbReference type="InterPro" id="IPR042486">
    <property type="entry name" value="Arabino_trans_C_2"/>
</dbReference>
<evidence type="ECO:0000256" key="4">
    <source>
        <dbReference type="ARBA" id="ARBA00022475"/>
    </source>
</evidence>
<evidence type="ECO:0000256" key="10">
    <source>
        <dbReference type="ARBA" id="ARBA00023316"/>
    </source>
</evidence>
<feature type="compositionally biased region" description="Polar residues" evidence="11">
    <location>
        <begin position="748"/>
        <end position="760"/>
    </location>
</feature>
<accession>A0ABS8P5P2</accession>
<feature type="transmembrane region" description="Helical" evidence="12">
    <location>
        <begin position="650"/>
        <end position="666"/>
    </location>
</feature>
<proteinExistence type="inferred from homology"/>
<feature type="region of interest" description="Disordered" evidence="11">
    <location>
        <begin position="738"/>
        <end position="782"/>
    </location>
</feature>
<gene>
    <name evidence="16" type="ORF">LQ327_08100</name>
</gene>
<dbReference type="Pfam" id="PF14896">
    <property type="entry name" value="Arabino_trans_C"/>
    <property type="match status" value="1"/>
</dbReference>
<evidence type="ECO:0000256" key="5">
    <source>
        <dbReference type="ARBA" id="ARBA00022676"/>
    </source>
</evidence>
<dbReference type="Pfam" id="PF04602">
    <property type="entry name" value="Arabinose_trans"/>
    <property type="match status" value="1"/>
</dbReference>
<sequence length="1057" mass="111970">MAVVEDTPARAAEGPAEPDEPRRPTRWRVRSGWFLAALAAVTVLLGVAIPFAPVSADDPVVSWPKAGEPATTTAVPLSPYRPLSISVDVPCQALRGGGVALRTEPESAGTPGRGLTFTNSGGRVLVTSDGATLVDEVLPLTACTYRLVADGTTTTLTRDGQTLFSGQGQAPQVAELDTAAPGTPGLSATIHTDDRYSSVPSGLKLTLLILHAIALAATLVLAWRRWWGAPGRLGFTRPRLGGADIAVTLTSLAWVVLSPLQNDDSWYLLMARNASPTGYIGNQIYMFDATENPFVGSQYLMAIWGNLGNLIGVTGWGLLWMRILPLLLGLLTWFLLRALLATALGRIERRRWVPWTLLGAHLAWFLPYGMALRPEVFIVPLFAAVLLLCEVARRREVIGPLIPATAIAALAVTVSPSGLVAAAPVVVTLPWLYRWLKAASWRTRLGVVGAVVAAGTIAIPIGFGDATLGDVMEATNVHSWYYVTFPWYEEWAHYRTLIETGTWGRRLPVLLTVVLLVVVSIGSGRRGPIGGPIRAYTLSTAVTTAVALGLLALGPTKWVNHFGAIAAPGTVLLALAMLQTPLPRRPGALITAASVALLTGATVLGFAGPNTWKPYSDRGQPFGNHLDPDMSMLDLEKLAPHLGMLYLRQFWWWVGLAVLAGLFAWWRHRQHRSTFGITPDRAVLVPSVVVLSGLMLAVMAYAPLVQAPGWSVAGAQLQALAGKPCQLSNSVEAMTAVPRDLGGPLTPETRTGDFTLTAPGNGTADPDPVPAPGPAPSGVGPTMWHDAVTDPAATGNTDPGTSGGTGLGTITTGWYPLPPAVAGDPTPATNVVVPVAGNDPDKQRVVLEYGYGPPAAPTRTVATTVNPAPGLTSRQWQEVPVLLPADRPSSVRIVAEDKVGGPDTALAVAPPHLAAMQSVQTLIGPDSSSTVPVFADQLSAALWPCVDQVAVRHGIAPTPQVRLSAAENTPDFILTNPTYESWGGTLVQSERTWATVRVFSGVSPGGPPTLQWGNVDRIVYDHPVDGYDLTVNRVERGGLTRFPTLASESYSGREYLG</sequence>
<feature type="transmembrane region" description="Helical" evidence="12">
    <location>
        <begin position="243"/>
        <end position="260"/>
    </location>
</feature>
<evidence type="ECO:0000256" key="7">
    <source>
        <dbReference type="ARBA" id="ARBA00022692"/>
    </source>
</evidence>
<dbReference type="InterPro" id="IPR032731">
    <property type="entry name" value="Arabino_trans_C"/>
</dbReference>
<keyword evidence="10" id="KW-0961">Cell wall biogenesis/degradation</keyword>
<feature type="region of interest" description="Disordered" evidence="11">
    <location>
        <begin position="1"/>
        <end position="24"/>
    </location>
</feature>
<evidence type="ECO:0000256" key="12">
    <source>
        <dbReference type="SAM" id="Phobius"/>
    </source>
</evidence>
<keyword evidence="8 12" id="KW-1133">Transmembrane helix</keyword>
<name>A0ABS8P5P2_9PSEU</name>
<feature type="transmembrane region" description="Helical" evidence="12">
    <location>
        <begin position="682"/>
        <end position="702"/>
    </location>
</feature>
<keyword evidence="5" id="KW-0328">Glycosyltransferase</keyword>
<keyword evidence="17" id="KW-1185">Reference proteome</keyword>
<evidence type="ECO:0000256" key="2">
    <source>
        <dbReference type="ARBA" id="ARBA00004651"/>
    </source>
</evidence>
<keyword evidence="7 12" id="KW-0812">Transmembrane</keyword>
<evidence type="ECO:0000256" key="6">
    <source>
        <dbReference type="ARBA" id="ARBA00022679"/>
    </source>
</evidence>
<feature type="transmembrane region" description="Helical" evidence="12">
    <location>
        <begin position="319"/>
        <end position="340"/>
    </location>
</feature>
<evidence type="ECO:0000256" key="3">
    <source>
        <dbReference type="ARBA" id="ARBA00008195"/>
    </source>
</evidence>
<keyword evidence="9 12" id="KW-0472">Membrane</keyword>
<comment type="subcellular location">
    <subcellularLocation>
        <location evidence="2">Cell membrane</location>
        <topology evidence="2">Multi-pass membrane protein</topology>
    </subcellularLocation>
</comment>
<evidence type="ECO:0000313" key="16">
    <source>
        <dbReference type="EMBL" id="MCD2193348.1"/>
    </source>
</evidence>
<evidence type="ECO:0000259" key="15">
    <source>
        <dbReference type="Pfam" id="PF17689"/>
    </source>
</evidence>
<feature type="domain" description="Arabinofuranosyltransferase central" evidence="13">
    <location>
        <begin position="200"/>
        <end position="646"/>
    </location>
</feature>
<feature type="transmembrane region" description="Helical" evidence="12">
    <location>
        <begin position="352"/>
        <end position="370"/>
    </location>
</feature>
<feature type="transmembrane region" description="Helical" evidence="12">
    <location>
        <begin position="205"/>
        <end position="223"/>
    </location>
</feature>
<keyword evidence="6" id="KW-0808">Transferase</keyword>
<evidence type="ECO:0000259" key="13">
    <source>
        <dbReference type="Pfam" id="PF04602"/>
    </source>
</evidence>
<feature type="transmembrane region" description="Helical" evidence="12">
    <location>
        <begin position="445"/>
        <end position="463"/>
    </location>
</feature>
<dbReference type="InterPro" id="IPR007680">
    <property type="entry name" value="Arabino_trans_central"/>
</dbReference>